<protein>
    <submittedName>
        <fullName evidence="2">Uncharacterized protein</fullName>
    </submittedName>
</protein>
<accession>B0FDS7</accession>
<dbReference type="GeneID" id="5850471"/>
<reference evidence="2 3" key="1">
    <citation type="submission" date="2007-11" db="EMBL/GenBank/DDBJ databases">
        <title>Sequence and organization of Orgyia leucostigma nucleopolyhedrovirus genome.</title>
        <authorList>
            <person name="Eveleigh R.J.M."/>
            <person name="Lapointe R."/>
            <person name="Graham R.I."/>
            <person name="Lauzon H.A.M."/>
            <person name="Pavlik L."/>
            <person name="Arif B.M."/>
            <person name="Lucarotti C.J."/>
        </authorList>
    </citation>
    <scope>NUCLEOTIDE SEQUENCE [LARGE SCALE GENOMIC DNA]</scope>
    <source>
        <strain evidence="2">CFS-77</strain>
    </source>
</reference>
<name>B0FDS7_9ABAC</name>
<feature type="transmembrane region" description="Helical" evidence="1">
    <location>
        <begin position="35"/>
        <end position="54"/>
    </location>
</feature>
<dbReference type="EMBL" id="EU309041">
    <property type="protein sequence ID" value="ABY65785.1"/>
    <property type="molecule type" value="Genomic_DNA"/>
</dbReference>
<evidence type="ECO:0000256" key="1">
    <source>
        <dbReference type="SAM" id="Phobius"/>
    </source>
</evidence>
<dbReference type="RefSeq" id="YP_001650969.1">
    <property type="nucleotide sequence ID" value="NC_010276.1"/>
</dbReference>
<evidence type="ECO:0000313" key="2">
    <source>
        <dbReference type="EMBL" id="ABY65785.1"/>
    </source>
</evidence>
<dbReference type="KEGG" id="vg:5850471"/>
<sequence length="80" mass="9447">MNRRFFLNVVICDGARVFKLLAGINEPLLVGRNSFFFLYFLLYNLHCITGVHFYSYGLAGQSFYENLHFNNDTLNWSSYY</sequence>
<proteinExistence type="predicted"/>
<evidence type="ECO:0000313" key="3">
    <source>
        <dbReference type="Proteomes" id="UP000203316"/>
    </source>
</evidence>
<dbReference type="Proteomes" id="UP000203316">
    <property type="component" value="Segment"/>
</dbReference>
<organism evidence="2 3">
    <name type="scientific">Orgyia leucostigma nucleopolyhedrovirus</name>
    <dbReference type="NCBI Taxonomy" id="490711"/>
    <lineage>
        <taxon>Viruses</taxon>
        <taxon>Viruses incertae sedis</taxon>
        <taxon>Naldaviricetes</taxon>
        <taxon>Lefavirales</taxon>
        <taxon>Baculoviridae</taxon>
        <taxon>Alphabaculovirus</taxon>
        <taxon>Alphabaculovirus orleucostigmae</taxon>
    </lineage>
</organism>
<keyword evidence="1" id="KW-1133">Transmembrane helix</keyword>
<keyword evidence="3" id="KW-1185">Reference proteome</keyword>
<keyword evidence="1" id="KW-0472">Membrane</keyword>
<keyword evidence="1" id="KW-0812">Transmembrane</keyword>